<feature type="repeat" description="WD" evidence="3">
    <location>
        <begin position="288"/>
        <end position="328"/>
    </location>
</feature>
<dbReference type="SMART" id="SM00256">
    <property type="entry name" value="FBOX"/>
    <property type="match status" value="1"/>
</dbReference>
<protein>
    <recommendedName>
        <fullName evidence="4">F-box domain-containing protein</fullName>
    </recommendedName>
</protein>
<dbReference type="CDD" id="cd00200">
    <property type="entry name" value="WD40"/>
    <property type="match status" value="1"/>
</dbReference>
<feature type="repeat" description="WD" evidence="3">
    <location>
        <begin position="248"/>
        <end position="287"/>
    </location>
</feature>
<dbReference type="Gene3D" id="2.130.10.10">
    <property type="entry name" value="YVTN repeat-like/Quinoprotein amine dehydrogenase"/>
    <property type="match status" value="2"/>
</dbReference>
<proteinExistence type="predicted"/>
<keyword evidence="6" id="KW-1185">Reference proteome</keyword>
<accession>A0A367KJ30</accession>
<dbReference type="SUPFAM" id="SSF81383">
    <property type="entry name" value="F-box domain"/>
    <property type="match status" value="1"/>
</dbReference>
<name>A0A367KJ30_RHIST</name>
<dbReference type="PANTHER" id="PTHR22847">
    <property type="entry name" value="WD40 REPEAT PROTEIN"/>
    <property type="match status" value="1"/>
</dbReference>
<feature type="domain" description="F-box" evidence="4">
    <location>
        <begin position="84"/>
        <end position="131"/>
    </location>
</feature>
<feature type="repeat" description="WD" evidence="3">
    <location>
        <begin position="329"/>
        <end position="368"/>
    </location>
</feature>
<evidence type="ECO:0000259" key="4">
    <source>
        <dbReference type="PROSITE" id="PS50181"/>
    </source>
</evidence>
<dbReference type="PRINTS" id="PR00320">
    <property type="entry name" value="GPROTEINBRPT"/>
</dbReference>
<feature type="repeat" description="WD" evidence="3">
    <location>
        <begin position="369"/>
        <end position="408"/>
    </location>
</feature>
<dbReference type="PROSITE" id="PS50181">
    <property type="entry name" value="FBOX"/>
    <property type="match status" value="1"/>
</dbReference>
<dbReference type="AlphaFoldDB" id="A0A367KJ30"/>
<keyword evidence="1 3" id="KW-0853">WD repeat</keyword>
<dbReference type="InterPro" id="IPR036047">
    <property type="entry name" value="F-box-like_dom_sf"/>
</dbReference>
<dbReference type="PROSITE" id="PS50294">
    <property type="entry name" value="WD_REPEATS_REGION"/>
    <property type="match status" value="5"/>
</dbReference>
<dbReference type="InterPro" id="IPR001810">
    <property type="entry name" value="F-box_dom"/>
</dbReference>
<dbReference type="SMART" id="SM00320">
    <property type="entry name" value="WD40"/>
    <property type="match status" value="7"/>
</dbReference>
<dbReference type="STRING" id="4846.A0A367KJ30"/>
<dbReference type="InterPro" id="IPR036322">
    <property type="entry name" value="WD40_repeat_dom_sf"/>
</dbReference>
<evidence type="ECO:0000313" key="5">
    <source>
        <dbReference type="EMBL" id="RCI02150.1"/>
    </source>
</evidence>
<dbReference type="Proteomes" id="UP000253551">
    <property type="component" value="Unassembled WGS sequence"/>
</dbReference>
<evidence type="ECO:0000313" key="6">
    <source>
        <dbReference type="Proteomes" id="UP000253551"/>
    </source>
</evidence>
<evidence type="ECO:0000256" key="2">
    <source>
        <dbReference type="ARBA" id="ARBA00022737"/>
    </source>
</evidence>
<dbReference type="SUPFAM" id="SSF50978">
    <property type="entry name" value="WD40 repeat-like"/>
    <property type="match status" value="1"/>
</dbReference>
<dbReference type="Pfam" id="PF00400">
    <property type="entry name" value="WD40"/>
    <property type="match status" value="6"/>
</dbReference>
<dbReference type="EMBL" id="PJQM01001509">
    <property type="protein sequence ID" value="RCI02150.1"/>
    <property type="molecule type" value="Genomic_DNA"/>
</dbReference>
<dbReference type="InterPro" id="IPR015943">
    <property type="entry name" value="WD40/YVTN_repeat-like_dom_sf"/>
</dbReference>
<dbReference type="InterPro" id="IPR020472">
    <property type="entry name" value="WD40_PAC1"/>
</dbReference>
<dbReference type="Pfam" id="PF12937">
    <property type="entry name" value="F-box-like"/>
    <property type="match status" value="1"/>
</dbReference>
<dbReference type="PROSITE" id="PS50082">
    <property type="entry name" value="WD_REPEATS_2"/>
    <property type="match status" value="5"/>
</dbReference>
<dbReference type="Gene3D" id="1.20.1280.50">
    <property type="match status" value="1"/>
</dbReference>
<sequence>MTLSLSILFTEKPSKNDKFSTTYITISPKKDGLTAKTKCINPQTPSFLPLKRKLKVSSNFTSIFPKLRMLNSPLRDRSNTLWIDVPLLTLPNELISYIVFFLDYSAIQRLSQTCRRIRSICHDDADLWRRLLQTDFRTAHPFPRHHYRNRLTLERRWQTGKVTTRFLQGHEDSVYCSAWIGKHLLVTGSRDQAIKIWDVRTGECQQTIKQHDGSVLCMRVFDRWLMTGSSDATCILWSLPTIEPRLRLRGHGHSILDVCWVSGKIVTSSKDHTLRVWDGQTGDELRQLLGHTASVNALDTVHHNQVVSASGDTTVKWWDVESGNCLKTFVGHELGLACVRFDGTFLYSGGLDGKIIVWDIETGSRLHSLTGHGKMIRSIDCLEGKLVSGSYDRTLKVWDPKTGDCILSFQSAQSSSIYNVLLSNTHIVSSGQDKQIMVLDFVTGLDI</sequence>
<gene>
    <name evidence="5" type="ORF">CU098_007850</name>
</gene>
<comment type="caution">
    <text evidence="5">The sequence shown here is derived from an EMBL/GenBank/DDBJ whole genome shotgun (WGS) entry which is preliminary data.</text>
</comment>
<evidence type="ECO:0000256" key="1">
    <source>
        <dbReference type="ARBA" id="ARBA00022574"/>
    </source>
</evidence>
<feature type="repeat" description="WD" evidence="3">
    <location>
        <begin position="167"/>
        <end position="207"/>
    </location>
</feature>
<dbReference type="PROSITE" id="PS00678">
    <property type="entry name" value="WD_REPEATS_1"/>
    <property type="match status" value="2"/>
</dbReference>
<organism evidence="5 6">
    <name type="scientific">Rhizopus stolonifer</name>
    <name type="common">Rhizopus nigricans</name>
    <dbReference type="NCBI Taxonomy" id="4846"/>
    <lineage>
        <taxon>Eukaryota</taxon>
        <taxon>Fungi</taxon>
        <taxon>Fungi incertae sedis</taxon>
        <taxon>Mucoromycota</taxon>
        <taxon>Mucoromycotina</taxon>
        <taxon>Mucoromycetes</taxon>
        <taxon>Mucorales</taxon>
        <taxon>Mucorineae</taxon>
        <taxon>Rhizopodaceae</taxon>
        <taxon>Rhizopus</taxon>
    </lineage>
</organism>
<dbReference type="PANTHER" id="PTHR22847:SF745">
    <property type="entry name" value="F-BOX_WD REPEAT-CONTAINING PROTEIN 7"/>
    <property type="match status" value="1"/>
</dbReference>
<dbReference type="OrthoDB" id="19711at2759"/>
<dbReference type="InterPro" id="IPR019775">
    <property type="entry name" value="WD40_repeat_CS"/>
</dbReference>
<reference evidence="5 6" key="1">
    <citation type="journal article" date="2018" name="G3 (Bethesda)">
        <title>Phylogenetic and Phylogenomic Definition of Rhizopus Species.</title>
        <authorList>
            <person name="Gryganskyi A.P."/>
            <person name="Golan J."/>
            <person name="Dolatabadi S."/>
            <person name="Mondo S."/>
            <person name="Robb S."/>
            <person name="Idnurm A."/>
            <person name="Muszewska A."/>
            <person name="Steczkiewicz K."/>
            <person name="Masonjones S."/>
            <person name="Liao H.L."/>
            <person name="Gajdeczka M.T."/>
            <person name="Anike F."/>
            <person name="Vuek A."/>
            <person name="Anishchenko I.M."/>
            <person name="Voigt K."/>
            <person name="de Hoog G.S."/>
            <person name="Smith M.E."/>
            <person name="Heitman J."/>
            <person name="Vilgalys R."/>
            <person name="Stajich J.E."/>
        </authorList>
    </citation>
    <scope>NUCLEOTIDE SEQUENCE [LARGE SCALE GENOMIC DNA]</scope>
    <source>
        <strain evidence="5 6">LSU 92-RS-03</strain>
    </source>
</reference>
<dbReference type="InterPro" id="IPR001680">
    <property type="entry name" value="WD40_rpt"/>
</dbReference>
<evidence type="ECO:0000256" key="3">
    <source>
        <dbReference type="PROSITE-ProRule" id="PRU00221"/>
    </source>
</evidence>
<keyword evidence="2" id="KW-0677">Repeat</keyword>